<keyword evidence="3" id="KW-1185">Reference proteome</keyword>
<evidence type="ECO:0000256" key="1">
    <source>
        <dbReference type="SAM" id="MobiDB-lite"/>
    </source>
</evidence>
<feature type="compositionally biased region" description="Low complexity" evidence="1">
    <location>
        <begin position="194"/>
        <end position="212"/>
    </location>
</feature>
<evidence type="ECO:0000313" key="2">
    <source>
        <dbReference type="EMBL" id="CAH0547257.1"/>
    </source>
</evidence>
<sequence length="500" mass="56784">MSAIEGIKYHEYIIAVGALVSPRNITYASRIANNRICLYLSNTKIVDTLVNIHKFIKINDNKIEIRRLISPALRLIISNICPVIPHSIIENELLKLGLKAVSKITPLRVGMSEEYSHILSFRRQVYIEPSKNMSISDSILVTYDNTSYRIFLSIENLHCAKCSKIGHNENSCLTTNTESSTKNDNTPFENTHIENSLSTENNPESNESFNNEQPTLSKNQLKVSSNPTVNNEDQAQPTAKRQISLSPDIIASQNQETIFSIPTGSLTKKRKTKSTPLDIPTILLPIKDQIESHTPPFTLNYTSICDFLENSFSSQFPLKTANEYVEDIRSLEHILNFIYNKINNKTAKNRITRLKKKLSIGELSITEDESDNLELSDEETNAEDEKLRQLLAENDLPSDLLARIDNLEENAGLEIEDTGTFLKGNVEEEEEEEEREQTPEIQVGGLENEHILEYQTAYLELSDKETNAEDEKLRQLLEENDLPSDLLARIDNSMVYELRP</sequence>
<dbReference type="OrthoDB" id="6730714at2759"/>
<dbReference type="Proteomes" id="UP001154078">
    <property type="component" value="Chromosome 1"/>
</dbReference>
<organism evidence="2 3">
    <name type="scientific">Brassicogethes aeneus</name>
    <name type="common">Rape pollen beetle</name>
    <name type="synonym">Meligethes aeneus</name>
    <dbReference type="NCBI Taxonomy" id="1431903"/>
    <lineage>
        <taxon>Eukaryota</taxon>
        <taxon>Metazoa</taxon>
        <taxon>Ecdysozoa</taxon>
        <taxon>Arthropoda</taxon>
        <taxon>Hexapoda</taxon>
        <taxon>Insecta</taxon>
        <taxon>Pterygota</taxon>
        <taxon>Neoptera</taxon>
        <taxon>Endopterygota</taxon>
        <taxon>Coleoptera</taxon>
        <taxon>Polyphaga</taxon>
        <taxon>Cucujiformia</taxon>
        <taxon>Nitidulidae</taxon>
        <taxon>Meligethinae</taxon>
        <taxon>Brassicogethes</taxon>
    </lineage>
</organism>
<gene>
    <name evidence="2" type="ORF">MELIAE_LOCUS1280</name>
</gene>
<feature type="region of interest" description="Disordered" evidence="1">
    <location>
        <begin position="222"/>
        <end position="241"/>
    </location>
</feature>
<accession>A0A9P0ASV8</accession>
<dbReference type="AlphaFoldDB" id="A0A9P0ASV8"/>
<proteinExistence type="predicted"/>
<feature type="compositionally biased region" description="Polar residues" evidence="1">
    <location>
        <begin position="174"/>
        <end position="189"/>
    </location>
</feature>
<dbReference type="EMBL" id="OV121132">
    <property type="protein sequence ID" value="CAH0547257.1"/>
    <property type="molecule type" value="Genomic_DNA"/>
</dbReference>
<protein>
    <submittedName>
        <fullName evidence="2">Uncharacterized protein</fullName>
    </submittedName>
</protein>
<feature type="region of interest" description="Disordered" evidence="1">
    <location>
        <begin position="174"/>
        <end position="215"/>
    </location>
</feature>
<reference evidence="2" key="1">
    <citation type="submission" date="2021-12" db="EMBL/GenBank/DDBJ databases">
        <authorList>
            <person name="King R."/>
        </authorList>
    </citation>
    <scope>NUCLEOTIDE SEQUENCE</scope>
</reference>
<name>A0A9P0ASV8_BRAAE</name>
<evidence type="ECO:0000313" key="3">
    <source>
        <dbReference type="Proteomes" id="UP001154078"/>
    </source>
</evidence>